<keyword evidence="2" id="KW-0472">Membrane</keyword>
<dbReference type="NCBIfam" id="NF047817">
    <property type="entry name" value="LIC13411_adhesin"/>
    <property type="match status" value="1"/>
</dbReference>
<keyword evidence="2" id="KW-0812">Transmembrane</keyword>
<feature type="region of interest" description="Disordered" evidence="1">
    <location>
        <begin position="114"/>
        <end position="163"/>
    </location>
</feature>
<evidence type="ECO:0000256" key="1">
    <source>
        <dbReference type="SAM" id="MobiDB-lite"/>
    </source>
</evidence>
<evidence type="ECO:0000256" key="2">
    <source>
        <dbReference type="SAM" id="Phobius"/>
    </source>
</evidence>
<proteinExistence type="predicted"/>
<dbReference type="AlphaFoldDB" id="A0A2M9XHI4"/>
<protein>
    <submittedName>
        <fullName evidence="3">Uncharacterized protein</fullName>
    </submittedName>
</protein>
<reference evidence="3 4" key="1">
    <citation type="submission" date="2017-07" db="EMBL/GenBank/DDBJ databases">
        <title>Leptospira spp. isolated from tropical soils.</title>
        <authorList>
            <person name="Thibeaux R."/>
            <person name="Iraola G."/>
            <person name="Ferres I."/>
            <person name="Bierque E."/>
            <person name="Girault D."/>
            <person name="Soupe-Gilbert M.-E."/>
            <person name="Picardeau M."/>
            <person name="Goarant C."/>
        </authorList>
    </citation>
    <scope>NUCLEOTIDE SEQUENCE [LARGE SCALE GENOMIC DNA]</scope>
    <source>
        <strain evidence="3 4">MCA1-C-A1</strain>
    </source>
</reference>
<gene>
    <name evidence="3" type="ORF">CH357_00215</name>
</gene>
<dbReference type="EMBL" id="NPDN01000001">
    <property type="protein sequence ID" value="PJZ27032.1"/>
    <property type="molecule type" value="Genomic_DNA"/>
</dbReference>
<name>A0A2M9XHI4_9LEPT</name>
<keyword evidence="2" id="KW-1133">Transmembrane helix</keyword>
<evidence type="ECO:0000313" key="4">
    <source>
        <dbReference type="Proteomes" id="UP000232196"/>
    </source>
</evidence>
<comment type="caution">
    <text evidence="3">The sequence shown here is derived from an EMBL/GenBank/DDBJ whole genome shotgun (WGS) entry which is preliminary data.</text>
</comment>
<sequence length="267" mass="30513">MATKVRLFPEMKKRLIIHFFCIFLLGLIVIDCSTYWSHRKKDLGDVFTAGVETPGYGIGVRIGPLATGFVFQGGESEPGKRDLGTGYGLRGGTYGPYRSQQLIFGFLGGEKFHSMPPTETSPKKEETKTTAPNSQTNDNFLLLPENPESEQDPNPTPELSDERLNSKSYEIRYLRFYNNPVSERRKAKKEAFFRKYLESLDPQKRNEAIQTFLAQNPKNKDDYPSAFLFEVEFYISIRYGIRLGFNFGEFLDFLLGFTGIDLMEDDI</sequence>
<dbReference type="Proteomes" id="UP000232196">
    <property type="component" value="Unassembled WGS sequence"/>
</dbReference>
<dbReference type="OrthoDB" id="345634at2"/>
<evidence type="ECO:0000313" key="3">
    <source>
        <dbReference type="EMBL" id="PJZ27032.1"/>
    </source>
</evidence>
<accession>A0A2M9XHI4</accession>
<dbReference type="RefSeq" id="WP_100704784.1">
    <property type="nucleotide sequence ID" value="NZ_NPDL01000004.1"/>
</dbReference>
<feature type="transmembrane region" description="Helical" evidence="2">
    <location>
        <begin position="15"/>
        <end position="36"/>
    </location>
</feature>
<keyword evidence="4" id="KW-1185">Reference proteome</keyword>
<organism evidence="3 4">
    <name type="scientific">Leptospira hartskeerlii</name>
    <dbReference type="NCBI Taxonomy" id="2023177"/>
    <lineage>
        <taxon>Bacteria</taxon>
        <taxon>Pseudomonadati</taxon>
        <taxon>Spirochaetota</taxon>
        <taxon>Spirochaetia</taxon>
        <taxon>Leptospirales</taxon>
        <taxon>Leptospiraceae</taxon>
        <taxon>Leptospira</taxon>
    </lineage>
</organism>